<dbReference type="eggNOG" id="KOG3867">
    <property type="taxonomic scope" value="Eukaryota"/>
</dbReference>
<evidence type="ECO:0000259" key="4">
    <source>
        <dbReference type="Pfam" id="PF00884"/>
    </source>
</evidence>
<protein>
    <recommendedName>
        <fullName evidence="4">Sulfatase N-terminal domain-containing protein</fullName>
    </recommendedName>
</protein>
<keyword evidence="3" id="KW-0812">Transmembrane</keyword>
<dbReference type="AlphaFoldDB" id="K0RJC0"/>
<dbReference type="InterPro" id="IPR050738">
    <property type="entry name" value="Sulfatase"/>
</dbReference>
<reference evidence="5 6" key="1">
    <citation type="journal article" date="2012" name="Genome Biol.">
        <title>Genome and low-iron response of an oceanic diatom adapted to chronic iron limitation.</title>
        <authorList>
            <person name="Lommer M."/>
            <person name="Specht M."/>
            <person name="Roy A.S."/>
            <person name="Kraemer L."/>
            <person name="Andreson R."/>
            <person name="Gutowska M.A."/>
            <person name="Wolf J."/>
            <person name="Bergner S.V."/>
            <person name="Schilhabel M.B."/>
            <person name="Klostermeier U.C."/>
            <person name="Beiko R.G."/>
            <person name="Rosenstiel P."/>
            <person name="Hippler M."/>
            <person name="Laroche J."/>
        </authorList>
    </citation>
    <scope>NUCLEOTIDE SEQUENCE [LARGE SCALE GENOMIC DNA]</scope>
    <source>
        <strain evidence="5 6">CCMP1005</strain>
    </source>
</reference>
<comment type="caution">
    <text evidence="5">The sequence shown here is derived from an EMBL/GenBank/DDBJ whole genome shotgun (WGS) entry which is preliminary data.</text>
</comment>
<evidence type="ECO:0000313" key="6">
    <source>
        <dbReference type="Proteomes" id="UP000266841"/>
    </source>
</evidence>
<dbReference type="EMBL" id="AGNL01047555">
    <property type="protein sequence ID" value="EJK46757.1"/>
    <property type="molecule type" value="Genomic_DNA"/>
</dbReference>
<evidence type="ECO:0000313" key="5">
    <source>
        <dbReference type="EMBL" id="EJK46757.1"/>
    </source>
</evidence>
<keyword evidence="3" id="KW-1133">Transmembrane helix</keyword>
<dbReference type="Gene3D" id="3.40.720.10">
    <property type="entry name" value="Alkaline Phosphatase, subunit A"/>
    <property type="match status" value="2"/>
</dbReference>
<dbReference type="PANTHER" id="PTHR42693:SF33">
    <property type="entry name" value="ARYLSULFATASE"/>
    <property type="match status" value="1"/>
</dbReference>
<feature type="region of interest" description="Disordered" evidence="2">
    <location>
        <begin position="146"/>
        <end position="167"/>
    </location>
</feature>
<feature type="region of interest" description="Disordered" evidence="2">
    <location>
        <begin position="1"/>
        <end position="132"/>
    </location>
</feature>
<dbReference type="SUPFAM" id="SSF53649">
    <property type="entry name" value="Alkaline phosphatase-like"/>
    <property type="match status" value="1"/>
</dbReference>
<dbReference type="InterPro" id="IPR000917">
    <property type="entry name" value="Sulfatase_N"/>
</dbReference>
<proteinExistence type="inferred from homology"/>
<evidence type="ECO:0000256" key="1">
    <source>
        <dbReference type="ARBA" id="ARBA00008779"/>
    </source>
</evidence>
<evidence type="ECO:0000256" key="2">
    <source>
        <dbReference type="SAM" id="MobiDB-lite"/>
    </source>
</evidence>
<accession>K0RJC0</accession>
<feature type="compositionally biased region" description="Basic residues" evidence="2">
    <location>
        <begin position="226"/>
        <end position="236"/>
    </location>
</feature>
<comment type="similarity">
    <text evidence="1">Belongs to the sulfatase family.</text>
</comment>
<dbReference type="OrthoDB" id="42852at2759"/>
<keyword evidence="3" id="KW-0472">Membrane</keyword>
<name>K0RJC0_THAOC</name>
<feature type="non-terminal residue" evidence="5">
    <location>
        <position position="1"/>
    </location>
</feature>
<feature type="compositionally biased region" description="Basic residues" evidence="2">
    <location>
        <begin position="100"/>
        <end position="115"/>
    </location>
</feature>
<organism evidence="5 6">
    <name type="scientific">Thalassiosira oceanica</name>
    <name type="common">Marine diatom</name>
    <dbReference type="NCBI Taxonomy" id="159749"/>
    <lineage>
        <taxon>Eukaryota</taxon>
        <taxon>Sar</taxon>
        <taxon>Stramenopiles</taxon>
        <taxon>Ochrophyta</taxon>
        <taxon>Bacillariophyta</taxon>
        <taxon>Coscinodiscophyceae</taxon>
        <taxon>Thalassiosirophycidae</taxon>
        <taxon>Thalassiosirales</taxon>
        <taxon>Thalassiosiraceae</taxon>
        <taxon>Thalassiosira</taxon>
    </lineage>
</organism>
<feature type="compositionally biased region" description="Basic residues" evidence="2">
    <location>
        <begin position="146"/>
        <end position="155"/>
    </location>
</feature>
<feature type="domain" description="Sulfatase N-terminal" evidence="4">
    <location>
        <begin position="367"/>
        <end position="625"/>
    </location>
</feature>
<keyword evidence="6" id="KW-1185">Reference proteome</keyword>
<dbReference type="InterPro" id="IPR017850">
    <property type="entry name" value="Alkaline_phosphatase_core_sf"/>
</dbReference>
<sequence length="782" mass="87875">TTARATSAWVPGQKWSAGDGEDAVTAAARSPGEEARETRSTGGGGGYAIPDTPLAASVADGPRSAERTLLRPAASPPAHQEHGGGGAQANHSNNRWESHRHGHRTGSHNTHRKGTGLRTIPPRYTRLSSRPESFEASHSIEWITRTKKRERRSTTHPHSTGEVHRHNGTLISLLSLPTLPTLPNSSYPLGPSYTSKQEQETSRSPETMSAMELELTSPDNNPGPARCRRRHGRPVSRRQGPCHNVDATVSPHSPPGMTTMVRALDDDNDPPMQEVVDHKESEGPTPPNDPEADAPEAKDPEKVVLVAAGGGPDEDEIPAALPAEVMEGKFLSPQGGALLALLSFFLLALLAVVMANEKDGGQDHRMNVLLLYADDWRYDTLGVAGNPVVKTPVLDALSQEGVRFTENCVTTSICWISRATLYSGQYLARHKFKMIGKNFHVPQKEMVYSLLKKNKYTVGHVGKLGLNVELNRRLNFNFYDEYDGWHWKTIGDRLWHVTEKNTADALRFLKKKPKNKPFFLNVAYYATHAVDTDVRQYMPQRASMSMYLNDTIFEPEDTYDKMPYFFTQQNEGRNRWRWRFDTHEKHQRMMKNYYRMASEVDTSVGTIVDQLRKSGELNNTMIIFTTATILSAAGVNVPLTMMGRDMSVLYRNGGLKGEPAMQSRQLAITKDRRHYPQPAKDGDGKFHSGSENSWRTEFLFELATDFDEDFIPASEALVRKDFKYFYWPQYDYEQLFDIRADPKEMNDLANSTELGHKKKLAEMRTRFNELKDLAHSDLAIIL</sequence>
<dbReference type="Proteomes" id="UP000266841">
    <property type="component" value="Unassembled WGS sequence"/>
</dbReference>
<dbReference type="GO" id="GO:0004065">
    <property type="term" value="F:arylsulfatase activity"/>
    <property type="evidence" value="ECO:0007669"/>
    <property type="project" value="TreeGrafter"/>
</dbReference>
<evidence type="ECO:0000256" key="3">
    <source>
        <dbReference type="SAM" id="Phobius"/>
    </source>
</evidence>
<gene>
    <name evidence="5" type="ORF">THAOC_34560</name>
</gene>
<dbReference type="PANTHER" id="PTHR42693">
    <property type="entry name" value="ARYLSULFATASE FAMILY MEMBER"/>
    <property type="match status" value="1"/>
</dbReference>
<feature type="transmembrane region" description="Helical" evidence="3">
    <location>
        <begin position="336"/>
        <end position="356"/>
    </location>
</feature>
<dbReference type="Pfam" id="PF00884">
    <property type="entry name" value="Sulfatase"/>
    <property type="match status" value="1"/>
</dbReference>
<feature type="region of interest" description="Disordered" evidence="2">
    <location>
        <begin position="182"/>
        <end position="299"/>
    </location>
</feature>